<feature type="transmembrane region" description="Helical" evidence="1">
    <location>
        <begin position="55"/>
        <end position="75"/>
    </location>
</feature>
<dbReference type="AlphaFoldDB" id="A0A1H3E6C6"/>
<evidence type="ECO:0000313" key="3">
    <source>
        <dbReference type="Proteomes" id="UP000198828"/>
    </source>
</evidence>
<protein>
    <recommendedName>
        <fullName evidence="4">TM2 domain-containing protein</fullName>
    </recommendedName>
</protein>
<evidence type="ECO:0000313" key="2">
    <source>
        <dbReference type="EMBL" id="SDX74303.1"/>
    </source>
</evidence>
<dbReference type="EMBL" id="FNNG01000018">
    <property type="protein sequence ID" value="SDX74303.1"/>
    <property type="molecule type" value="Genomic_DNA"/>
</dbReference>
<evidence type="ECO:0000256" key="1">
    <source>
        <dbReference type="SAM" id="Phobius"/>
    </source>
</evidence>
<reference evidence="2 3" key="1">
    <citation type="submission" date="2016-10" db="EMBL/GenBank/DDBJ databases">
        <authorList>
            <person name="de Groot N.N."/>
        </authorList>
    </citation>
    <scope>NUCLEOTIDE SEQUENCE [LARGE SCALE GENOMIC DNA]</scope>
    <source>
        <strain evidence="2 3">DSM 23310</strain>
    </source>
</reference>
<feature type="transmembrane region" description="Helical" evidence="1">
    <location>
        <begin position="30"/>
        <end position="49"/>
    </location>
</feature>
<feature type="transmembrane region" description="Helical" evidence="1">
    <location>
        <begin position="130"/>
        <end position="147"/>
    </location>
</feature>
<dbReference type="OrthoDB" id="82335at2"/>
<feature type="transmembrane region" description="Helical" evidence="1">
    <location>
        <begin position="192"/>
        <end position="214"/>
    </location>
</feature>
<feature type="transmembrane region" description="Helical" evidence="1">
    <location>
        <begin position="6"/>
        <end position="23"/>
    </location>
</feature>
<proteinExistence type="predicted"/>
<gene>
    <name evidence="2" type="ORF">SAMN05660923_02843</name>
</gene>
<organism evidence="2 3">
    <name type="scientific">Tepidimicrobium xylanilyticum</name>
    <dbReference type="NCBI Taxonomy" id="1123352"/>
    <lineage>
        <taxon>Bacteria</taxon>
        <taxon>Bacillati</taxon>
        <taxon>Bacillota</taxon>
        <taxon>Tissierellia</taxon>
        <taxon>Tissierellales</taxon>
        <taxon>Tepidimicrobiaceae</taxon>
        <taxon>Tepidimicrobium</taxon>
    </lineage>
</organism>
<dbReference type="RefSeq" id="WP_093754799.1">
    <property type="nucleotide sequence ID" value="NZ_BSYN01000001.1"/>
</dbReference>
<keyword evidence="1" id="KW-0472">Membrane</keyword>
<keyword evidence="3" id="KW-1185">Reference proteome</keyword>
<keyword evidence="1" id="KW-1133">Transmembrane helix</keyword>
<dbReference type="Proteomes" id="UP000198828">
    <property type="component" value="Unassembled WGS sequence"/>
</dbReference>
<evidence type="ECO:0008006" key="4">
    <source>
        <dbReference type="Google" id="ProtNLM"/>
    </source>
</evidence>
<sequence>MKEKSKFITFLLSFIPGLSHLYLGFVDRAVIFLMVFFGTIGITLGLAYITYSDAFLAILILALPIIWLVALLDAFSLRKSLRSNGYINNENEVQLKSNNEIKNSNRKLITLALSTIPGAGHMYLGLQNKGLVLMAVFFFTVFFMGWLSSSLFLFVLPLIWFYSFFDALHIVNGTKTDGVDFLTVFPKIKPEWIGWGLIGIGILVVVERIIYPLIPYQLRNYIQTSIVSIIFILGGIKLLIKGRANDNQEEGDDLCKEDE</sequence>
<keyword evidence="1" id="KW-0812">Transmembrane</keyword>
<accession>A0A1H3E6C6</accession>
<name>A0A1H3E6C6_9FIRM</name>
<feature type="transmembrane region" description="Helical" evidence="1">
    <location>
        <begin position="220"/>
        <end position="240"/>
    </location>
</feature>